<reference evidence="1 2" key="1">
    <citation type="journal article" date="2013" name="Genome Announc.">
        <title>Draft Genome Sequence of Winogradskyella psychrotolerans RS-3T, Isolated from the Marine Transect of Kongsfjorden, Ny-Alesund, Svalbard, Arctic Ocean.</title>
        <authorList>
            <person name="Kumar Pinnaka A."/>
            <person name="Ara S."/>
            <person name="Singh A."/>
            <person name="Shivaji S."/>
        </authorList>
    </citation>
    <scope>NUCLEOTIDE SEQUENCE [LARGE SCALE GENOMIC DNA]</scope>
    <source>
        <strain evidence="1 2">RS-3</strain>
    </source>
</reference>
<evidence type="ECO:0000313" key="2">
    <source>
        <dbReference type="Proteomes" id="UP000014962"/>
    </source>
</evidence>
<proteinExistence type="predicted"/>
<accession>S7X0D2</accession>
<organism evidence="1 2">
    <name type="scientific">Winogradskyella psychrotolerans RS-3</name>
    <dbReference type="NCBI Taxonomy" id="641526"/>
    <lineage>
        <taxon>Bacteria</taxon>
        <taxon>Pseudomonadati</taxon>
        <taxon>Bacteroidota</taxon>
        <taxon>Flavobacteriia</taxon>
        <taxon>Flavobacteriales</taxon>
        <taxon>Flavobacteriaceae</taxon>
        <taxon>Winogradskyella</taxon>
    </lineage>
</organism>
<dbReference type="AlphaFoldDB" id="S7X0D2"/>
<dbReference type="EMBL" id="ATMR01000124">
    <property type="protein sequence ID" value="EPR72489.1"/>
    <property type="molecule type" value="Genomic_DNA"/>
</dbReference>
<keyword evidence="2" id="KW-1185">Reference proteome</keyword>
<protein>
    <submittedName>
        <fullName evidence="1">Uncharacterized protein</fullName>
    </submittedName>
</protein>
<name>S7X0D2_9FLAO</name>
<evidence type="ECO:0000313" key="1">
    <source>
        <dbReference type="EMBL" id="EPR72489.1"/>
    </source>
</evidence>
<gene>
    <name evidence="1" type="ORF">ADIWIN_2659</name>
</gene>
<comment type="caution">
    <text evidence="1">The sequence shown here is derived from an EMBL/GenBank/DDBJ whole genome shotgun (WGS) entry which is preliminary data.</text>
</comment>
<dbReference type="Proteomes" id="UP000014962">
    <property type="component" value="Unassembled WGS sequence"/>
</dbReference>
<sequence>MTIDGDGKFIPLTPKFKEINRVLNRVHTKRLEKGQKLFMLDL</sequence>